<accession>A0ABR2DKD5</accession>
<dbReference type="Pfam" id="PF02298">
    <property type="entry name" value="Cu_bind_like"/>
    <property type="match status" value="1"/>
</dbReference>
<dbReference type="InterPro" id="IPR003245">
    <property type="entry name" value="Phytocyanin_dom"/>
</dbReference>
<comment type="caution">
    <text evidence="4">The sequence shown here is derived from an EMBL/GenBank/DDBJ whole genome shotgun (WGS) entry which is preliminary data.</text>
</comment>
<keyword evidence="5" id="KW-1185">Reference proteome</keyword>
<feature type="compositionally biased region" description="Pro residues" evidence="1">
    <location>
        <begin position="180"/>
        <end position="189"/>
    </location>
</feature>
<feature type="domain" description="Phytocyanin" evidence="3">
    <location>
        <begin position="20"/>
        <end position="120"/>
    </location>
</feature>
<dbReference type="InterPro" id="IPR008972">
    <property type="entry name" value="Cupredoxin"/>
</dbReference>
<evidence type="ECO:0000256" key="2">
    <source>
        <dbReference type="SAM" id="SignalP"/>
    </source>
</evidence>
<dbReference type="CDD" id="cd04216">
    <property type="entry name" value="Phytocyanin"/>
    <property type="match status" value="1"/>
</dbReference>
<feature type="region of interest" description="Disordered" evidence="1">
    <location>
        <begin position="176"/>
        <end position="282"/>
    </location>
</feature>
<dbReference type="InterPro" id="IPR039391">
    <property type="entry name" value="Phytocyanin-like"/>
</dbReference>
<reference evidence="4 5" key="1">
    <citation type="journal article" date="2024" name="G3 (Bethesda)">
        <title>Genome assembly of Hibiscus sabdariffa L. provides insights into metabolisms of medicinal natural products.</title>
        <authorList>
            <person name="Kim T."/>
        </authorList>
    </citation>
    <scope>NUCLEOTIDE SEQUENCE [LARGE SCALE GENOMIC DNA]</scope>
    <source>
        <strain evidence="4">TK-2024</strain>
        <tissue evidence="4">Old leaves</tissue>
    </source>
</reference>
<evidence type="ECO:0000259" key="3">
    <source>
        <dbReference type="PROSITE" id="PS51485"/>
    </source>
</evidence>
<protein>
    <recommendedName>
        <fullName evidence="3">Phytocyanin domain-containing protein</fullName>
    </recommendedName>
</protein>
<organism evidence="4 5">
    <name type="scientific">Hibiscus sabdariffa</name>
    <name type="common">roselle</name>
    <dbReference type="NCBI Taxonomy" id="183260"/>
    <lineage>
        <taxon>Eukaryota</taxon>
        <taxon>Viridiplantae</taxon>
        <taxon>Streptophyta</taxon>
        <taxon>Embryophyta</taxon>
        <taxon>Tracheophyta</taxon>
        <taxon>Spermatophyta</taxon>
        <taxon>Magnoliopsida</taxon>
        <taxon>eudicotyledons</taxon>
        <taxon>Gunneridae</taxon>
        <taxon>Pentapetalae</taxon>
        <taxon>rosids</taxon>
        <taxon>malvids</taxon>
        <taxon>Malvales</taxon>
        <taxon>Malvaceae</taxon>
        <taxon>Malvoideae</taxon>
        <taxon>Hibiscus</taxon>
    </lineage>
</organism>
<evidence type="ECO:0000313" key="5">
    <source>
        <dbReference type="Proteomes" id="UP001472677"/>
    </source>
</evidence>
<dbReference type="Gene3D" id="2.60.40.420">
    <property type="entry name" value="Cupredoxins - blue copper proteins"/>
    <property type="match status" value="1"/>
</dbReference>
<evidence type="ECO:0000256" key="1">
    <source>
        <dbReference type="SAM" id="MobiDB-lite"/>
    </source>
</evidence>
<name>A0ABR2DKD5_9ROSI</name>
<feature type="compositionally biased region" description="Pro residues" evidence="1">
    <location>
        <begin position="198"/>
        <end position="208"/>
    </location>
</feature>
<evidence type="ECO:0000313" key="4">
    <source>
        <dbReference type="EMBL" id="KAK8541893.1"/>
    </source>
</evidence>
<gene>
    <name evidence="4" type="ORF">V6N12_014513</name>
</gene>
<feature type="chain" id="PRO_5046386254" description="Phytocyanin domain-containing protein" evidence="2">
    <location>
        <begin position="20"/>
        <end position="282"/>
    </location>
</feature>
<dbReference type="PROSITE" id="PS51485">
    <property type="entry name" value="PHYTOCYANIN"/>
    <property type="match status" value="1"/>
</dbReference>
<keyword evidence="2" id="KW-0732">Signal</keyword>
<feature type="compositionally biased region" description="Pro residues" evidence="1">
    <location>
        <begin position="271"/>
        <end position="282"/>
    </location>
</feature>
<sequence length="282" mass="30199">MAYSMLAIVAMFLPAMAVATEYIVGDDKGWTMNFNYQAWAKDKVFHLGDKLVFRYPEGYHNVFKVNGTAFKNCDIPSENIALTSGNDTIVLKTPGRKWYICGVANHCSSYGQKLAIFVQYPNGWAPAPAPTAHSVPAPPVKPWPPAPAPWVPATPPVPSSPIEPWVPVPAPWTPSVPATPTEPPAPWTPSVPRSPTEPWAPAPAPRTPSVPRSPTEPWAPASAPWTPSVPATPIEPPAPAPAPWTPSVPATPIEPPAPAPAPWTPATPAEPWAPIPSPYPYI</sequence>
<dbReference type="PANTHER" id="PTHR33021:SF533">
    <property type="entry name" value="PHYTOCYANIN DOMAIN-CONTAINING PROTEIN"/>
    <property type="match status" value="1"/>
</dbReference>
<dbReference type="Proteomes" id="UP001472677">
    <property type="component" value="Unassembled WGS sequence"/>
</dbReference>
<dbReference type="EMBL" id="JBBPBM010000024">
    <property type="protein sequence ID" value="KAK8541893.1"/>
    <property type="molecule type" value="Genomic_DNA"/>
</dbReference>
<dbReference type="PANTHER" id="PTHR33021">
    <property type="entry name" value="BLUE COPPER PROTEIN"/>
    <property type="match status" value="1"/>
</dbReference>
<proteinExistence type="predicted"/>
<feature type="compositionally biased region" description="Low complexity" evidence="1">
    <location>
        <begin position="213"/>
        <end position="232"/>
    </location>
</feature>
<feature type="compositionally biased region" description="Pro residues" evidence="1">
    <location>
        <begin position="233"/>
        <end position="246"/>
    </location>
</feature>
<dbReference type="SUPFAM" id="SSF49503">
    <property type="entry name" value="Cupredoxins"/>
    <property type="match status" value="1"/>
</dbReference>
<feature type="signal peptide" evidence="2">
    <location>
        <begin position="1"/>
        <end position="19"/>
    </location>
</feature>
<feature type="compositionally biased region" description="Pro residues" evidence="1">
    <location>
        <begin position="252"/>
        <end position="265"/>
    </location>
</feature>